<dbReference type="Proteomes" id="UP000317722">
    <property type="component" value="Unassembled WGS sequence"/>
</dbReference>
<feature type="transmembrane region" description="Helical" evidence="2">
    <location>
        <begin position="157"/>
        <end position="174"/>
    </location>
</feature>
<feature type="region of interest" description="Disordered" evidence="1">
    <location>
        <begin position="1"/>
        <end position="21"/>
    </location>
</feature>
<dbReference type="AlphaFoldDB" id="A0A502D0C3"/>
<dbReference type="RefSeq" id="WP_140736879.1">
    <property type="nucleotide sequence ID" value="NZ_RCZM01000001.1"/>
</dbReference>
<evidence type="ECO:0008006" key="5">
    <source>
        <dbReference type="Google" id="ProtNLM"/>
    </source>
</evidence>
<feature type="compositionally biased region" description="Polar residues" evidence="1">
    <location>
        <begin position="1"/>
        <end position="10"/>
    </location>
</feature>
<proteinExistence type="predicted"/>
<organism evidence="3 4">
    <name type="scientific">Pedococcus bigeumensis</name>
    <dbReference type="NCBI Taxonomy" id="433644"/>
    <lineage>
        <taxon>Bacteria</taxon>
        <taxon>Bacillati</taxon>
        <taxon>Actinomycetota</taxon>
        <taxon>Actinomycetes</taxon>
        <taxon>Micrococcales</taxon>
        <taxon>Intrasporangiaceae</taxon>
        <taxon>Pedococcus</taxon>
    </lineage>
</organism>
<feature type="transmembrane region" description="Helical" evidence="2">
    <location>
        <begin position="132"/>
        <end position="150"/>
    </location>
</feature>
<protein>
    <recommendedName>
        <fullName evidence="5">Glycosyltransferase RgtA/B/C/D-like domain-containing protein</fullName>
    </recommendedName>
</protein>
<evidence type="ECO:0000313" key="4">
    <source>
        <dbReference type="Proteomes" id="UP000317722"/>
    </source>
</evidence>
<evidence type="ECO:0000313" key="3">
    <source>
        <dbReference type="EMBL" id="TPG19235.1"/>
    </source>
</evidence>
<feature type="transmembrane region" description="Helical" evidence="2">
    <location>
        <begin position="315"/>
        <end position="334"/>
    </location>
</feature>
<accession>A0A502D0C3</accession>
<feature type="transmembrane region" description="Helical" evidence="2">
    <location>
        <begin position="346"/>
        <end position="364"/>
    </location>
</feature>
<gene>
    <name evidence="3" type="ORF">EAH86_01645</name>
</gene>
<reference evidence="3 4" key="1">
    <citation type="journal article" date="2019" name="Environ. Microbiol.">
        <title>Species interactions and distinct microbial communities in high Arctic permafrost affected cryosols are associated with the CH4 and CO2 gas fluxes.</title>
        <authorList>
            <person name="Altshuler I."/>
            <person name="Hamel J."/>
            <person name="Turney S."/>
            <person name="Magnuson E."/>
            <person name="Levesque R."/>
            <person name="Greer C."/>
            <person name="Whyte L.G."/>
        </authorList>
    </citation>
    <scope>NUCLEOTIDE SEQUENCE [LARGE SCALE GENOMIC DNA]</scope>
    <source>
        <strain evidence="3 4">S9.3A</strain>
    </source>
</reference>
<keyword evidence="4" id="KW-1185">Reference proteome</keyword>
<feature type="transmembrane region" description="Helical" evidence="2">
    <location>
        <begin position="291"/>
        <end position="309"/>
    </location>
</feature>
<feature type="transmembrane region" description="Helical" evidence="2">
    <location>
        <begin position="194"/>
        <end position="213"/>
    </location>
</feature>
<keyword evidence="2" id="KW-0472">Membrane</keyword>
<sequence>MPRTPASTRDTPAAETRSAAPAGPGISRWIPIAGFALLLLSFTRQAARGLSDPDAPWHVVAGRELAATWQFAGPDPLSDFSHRPWILTQWLPELAMAGAYRVGGLPAVTWLASLGISTLCVTVYFVSRRWGGHLGAVVAAGMAALGAAGSLSPRPQVVGLVLLVVTVGAWLATARDHRVRWWLVPLSWVWACSHGTWILGPMVGLVVVAGLLAHRTLSRAELGGLVGLVLGCAAAGLLTPLGLRSVESISAVQAVSPYIEEWRRASLTSPSTLVTLLMAAVVLLTVRRSTLPRGVTLGLVAFAVVWTLWHQRTVAVGAVVLAPLVAESLSVLIGRDRPAVDRLERVAVSAALALSLALAGLLAATGSSAMVGVPHQADRALDALPAGATVFNTDRLGGWLMLDHPRVRQTFDTRVEVYGPAAIKNYFTVMDAGVGWQPLFDELGPDAALVADSAPLARALQDQRGWTVTARGAGYLLLQPSSG</sequence>
<dbReference type="EMBL" id="RCZM01000001">
    <property type="protein sequence ID" value="TPG19235.1"/>
    <property type="molecule type" value="Genomic_DNA"/>
</dbReference>
<keyword evidence="2" id="KW-0812">Transmembrane</keyword>
<feature type="transmembrane region" description="Helical" evidence="2">
    <location>
        <begin position="105"/>
        <end position="126"/>
    </location>
</feature>
<name>A0A502D0C3_9MICO</name>
<evidence type="ECO:0000256" key="2">
    <source>
        <dbReference type="SAM" id="Phobius"/>
    </source>
</evidence>
<feature type="transmembrane region" description="Helical" evidence="2">
    <location>
        <begin position="265"/>
        <end position="284"/>
    </location>
</feature>
<feature type="transmembrane region" description="Helical" evidence="2">
    <location>
        <begin position="225"/>
        <end position="245"/>
    </location>
</feature>
<dbReference type="OrthoDB" id="3463714at2"/>
<evidence type="ECO:0000256" key="1">
    <source>
        <dbReference type="SAM" id="MobiDB-lite"/>
    </source>
</evidence>
<comment type="caution">
    <text evidence="3">The sequence shown here is derived from an EMBL/GenBank/DDBJ whole genome shotgun (WGS) entry which is preliminary data.</text>
</comment>
<keyword evidence="2" id="KW-1133">Transmembrane helix</keyword>